<evidence type="ECO:0000313" key="1">
    <source>
        <dbReference type="EMBL" id="EEP60300.1"/>
    </source>
</evidence>
<evidence type="ECO:0000313" key="2">
    <source>
        <dbReference type="Proteomes" id="UP000005540"/>
    </source>
</evidence>
<gene>
    <name evidence="1" type="ORF">SULYE_1203</name>
</gene>
<dbReference type="AlphaFoldDB" id="C4FKV3"/>
<accession>C4FKV3</accession>
<reference evidence="1 2" key="1">
    <citation type="submission" date="2009-04" db="EMBL/GenBank/DDBJ databases">
        <authorList>
            <person name="Reysenbach A.-L."/>
            <person name="Heidelberg J.F."/>
            <person name="Nelson W.C."/>
        </authorList>
    </citation>
    <scope>NUCLEOTIDE SEQUENCE [LARGE SCALE GENOMIC DNA]</scope>
    <source>
        <strain evidence="1 2">SS-5</strain>
    </source>
</reference>
<keyword evidence="2" id="KW-1185">Reference proteome</keyword>
<sequence length="51" mass="6074">MEAKMTRVKIDKTDSYFIAEYGRMFFDGELYKPKPDAEKEIEVKLKILEDL</sequence>
<dbReference type="EMBL" id="ABZS01000118">
    <property type="protein sequence ID" value="EEP60300.1"/>
    <property type="molecule type" value="Genomic_DNA"/>
</dbReference>
<organism evidence="1 2">
    <name type="scientific">Sulfurihydrogenibium yellowstonense SS-5</name>
    <dbReference type="NCBI Taxonomy" id="432331"/>
    <lineage>
        <taxon>Bacteria</taxon>
        <taxon>Pseudomonadati</taxon>
        <taxon>Aquificota</taxon>
        <taxon>Aquificia</taxon>
        <taxon>Aquificales</taxon>
        <taxon>Hydrogenothermaceae</taxon>
        <taxon>Sulfurihydrogenibium</taxon>
    </lineage>
</organism>
<protein>
    <submittedName>
        <fullName evidence="1">Uncharacterized protein</fullName>
    </submittedName>
</protein>
<proteinExistence type="predicted"/>
<name>C4FKV3_9AQUI</name>
<comment type="caution">
    <text evidence="1">The sequence shown here is derived from an EMBL/GenBank/DDBJ whole genome shotgun (WGS) entry which is preliminary data.</text>
</comment>
<dbReference type="Proteomes" id="UP000005540">
    <property type="component" value="Unassembled WGS sequence"/>
</dbReference>